<accession>A0A0H5BPL5</accession>
<evidence type="ECO:0000313" key="2">
    <source>
        <dbReference type="EMBL" id="CUU43210.1"/>
    </source>
</evidence>
<dbReference type="KEGG" id="bvr:BVIR_2783"/>
<organism evidence="2 3">
    <name type="scientific">Blastochloris viridis</name>
    <name type="common">Rhodopseudomonas viridis</name>
    <dbReference type="NCBI Taxonomy" id="1079"/>
    <lineage>
        <taxon>Bacteria</taxon>
        <taxon>Pseudomonadati</taxon>
        <taxon>Pseudomonadota</taxon>
        <taxon>Alphaproteobacteria</taxon>
        <taxon>Hyphomicrobiales</taxon>
        <taxon>Blastochloridaceae</taxon>
        <taxon>Blastochloris</taxon>
    </lineage>
</organism>
<dbReference type="InterPro" id="IPR009282">
    <property type="entry name" value="DUF937"/>
</dbReference>
<reference evidence="2" key="2">
    <citation type="submission" date="2015-11" db="EMBL/GenBank/DDBJ databases">
        <authorList>
            <person name="Zhang Y."/>
            <person name="Guo Z."/>
        </authorList>
    </citation>
    <scope>NUCLEOTIDE SEQUENCE</scope>
    <source>
        <strain evidence="2">1</strain>
    </source>
</reference>
<evidence type="ECO:0000313" key="1">
    <source>
        <dbReference type="EMBL" id="BAR99498.1"/>
    </source>
</evidence>
<name>A0A0H5BPL5_BLAVI</name>
<dbReference type="RefSeq" id="WP_055038133.1">
    <property type="nucleotide sequence ID" value="NZ_AP014854.2"/>
</dbReference>
<dbReference type="AlphaFoldDB" id="A0A0H5BPL5"/>
<dbReference type="Proteomes" id="UP000065734">
    <property type="component" value="Chromosome I"/>
</dbReference>
<dbReference type="STRING" id="1079.BVIR_2783"/>
<dbReference type="EMBL" id="AP014854">
    <property type="protein sequence ID" value="BAR99498.1"/>
    <property type="molecule type" value="Genomic_DNA"/>
</dbReference>
<evidence type="ECO:0008006" key="4">
    <source>
        <dbReference type="Google" id="ProtNLM"/>
    </source>
</evidence>
<protein>
    <recommendedName>
        <fullName evidence="4">DUF937 domain-containing protein</fullName>
    </recommendedName>
</protein>
<gene>
    <name evidence="1" type="ORF">BV133_1905</name>
    <name evidence="2" type="ORF">BVIRIDIS_22270</name>
</gene>
<evidence type="ECO:0000313" key="3">
    <source>
        <dbReference type="Proteomes" id="UP000065734"/>
    </source>
</evidence>
<keyword evidence="3" id="KW-1185">Reference proteome</keyword>
<proteinExistence type="predicted"/>
<dbReference type="EMBL" id="LN907867">
    <property type="protein sequence ID" value="CUU43210.1"/>
    <property type="molecule type" value="Genomic_DNA"/>
</dbReference>
<dbReference type="Pfam" id="PF06078">
    <property type="entry name" value="DUF937"/>
    <property type="match status" value="1"/>
</dbReference>
<reference evidence="3" key="3">
    <citation type="journal article" date="2016" name="Genome Announc.">
        <title>Revised genome sequence of the purple photosynthetic bacterium Blastochloris viridis.</title>
        <authorList>
            <person name="Liu L.N."/>
            <person name="Faulkner M."/>
            <person name="Liu X."/>
            <person name="Huang F."/>
            <person name="Darby A.C."/>
            <person name="Hall N."/>
        </authorList>
    </citation>
    <scope>NUCLEOTIDE SEQUENCE [LARGE SCALE GENOMIC DNA]</scope>
    <source>
        <strain evidence="3">ATCC 19567 / DSM 133 / F</strain>
    </source>
</reference>
<sequence>MFNLYEIIAKAQGGAAMANLARMYGLSPEQTRAAVEAMLPAFALGFKRATETPDGLSQFFNIMARNPYADWFESAGRLFATAQQAMGFQQPAPPTPGEDILTLLFGSKEASRAVAAHAAALSGVGVEATKAMMPAVGALIAGGMPQAAQAQAGMAEAFQGFFAAMAPQRAPEPPPPPGPAEVAAAWTSLMQSMLGQSPPKAPPSPVPDFTAMAEQVQDLGRSGNATFGKLFEAGVDAQKANLDRINQIFDSFLDHAPARQAAGTKSHDA</sequence>
<reference evidence="1" key="1">
    <citation type="journal article" date="2015" name="Genome Announc.">
        <title>Complete Genome Sequence of the Bacteriochlorophyll b-Producing Photosynthetic Bacterium Blastochloris viridis.</title>
        <authorList>
            <person name="Tsukatani Y."/>
            <person name="Hirose Y."/>
            <person name="Harada J."/>
            <person name="Misawa N."/>
            <person name="Mori K."/>
            <person name="Inoue K."/>
            <person name="Tamiaki H."/>
        </authorList>
    </citation>
    <scope>NUCLEOTIDE SEQUENCE [LARGE SCALE GENOMIC DNA]</scope>
    <source>
        <strain evidence="1">DSM 133</strain>
    </source>
</reference>
<dbReference type="OrthoDB" id="5526542at2"/>